<sequence>MSSSSSLRFQQHRASSVASMSPRQVANKAYKLACTKLDRDEKRRRPQYTIRERVLLFNTIVKAEDVLSKRTQRFNRRVLAFEQDDDVVSSPSPAESKASSTKTKHEKVQEPKQDTLIQATLPQPVSSVSSTSCSSSPATLLVDSIKPNDARLQIPDPTLLPRDCRPIVTHNLLSTPIAAAII</sequence>
<name>A0A8H7BPB6_9FUNG</name>
<protein>
    <submittedName>
        <fullName evidence="2">Uncharacterized protein</fullName>
    </submittedName>
</protein>
<evidence type="ECO:0000256" key="1">
    <source>
        <dbReference type="SAM" id="MobiDB-lite"/>
    </source>
</evidence>
<evidence type="ECO:0000313" key="3">
    <source>
        <dbReference type="Proteomes" id="UP000605846"/>
    </source>
</evidence>
<evidence type="ECO:0000313" key="2">
    <source>
        <dbReference type="EMBL" id="KAF7725820.1"/>
    </source>
</evidence>
<feature type="region of interest" description="Disordered" evidence="1">
    <location>
        <begin position="1"/>
        <end position="22"/>
    </location>
</feature>
<feature type="compositionally biased region" description="Low complexity" evidence="1">
    <location>
        <begin position="89"/>
        <end position="101"/>
    </location>
</feature>
<reference evidence="2" key="1">
    <citation type="submission" date="2020-01" db="EMBL/GenBank/DDBJ databases">
        <title>Genome Sequencing of Three Apophysomyces-Like Fungal Strains Confirms a Novel Fungal Genus in the Mucoromycota with divergent Burkholderia-like Endosymbiotic Bacteria.</title>
        <authorList>
            <person name="Stajich J.E."/>
            <person name="Macias A.M."/>
            <person name="Carter-House D."/>
            <person name="Lovett B."/>
            <person name="Kasson L.R."/>
            <person name="Berry K."/>
            <person name="Grigoriev I."/>
            <person name="Chang Y."/>
            <person name="Spatafora J."/>
            <person name="Kasson M.T."/>
        </authorList>
    </citation>
    <scope>NUCLEOTIDE SEQUENCE</scope>
    <source>
        <strain evidence="2">NRRL A-21654</strain>
    </source>
</reference>
<organism evidence="2 3">
    <name type="scientific">Apophysomyces ossiformis</name>
    <dbReference type="NCBI Taxonomy" id="679940"/>
    <lineage>
        <taxon>Eukaryota</taxon>
        <taxon>Fungi</taxon>
        <taxon>Fungi incertae sedis</taxon>
        <taxon>Mucoromycota</taxon>
        <taxon>Mucoromycotina</taxon>
        <taxon>Mucoromycetes</taxon>
        <taxon>Mucorales</taxon>
        <taxon>Mucorineae</taxon>
        <taxon>Mucoraceae</taxon>
        <taxon>Apophysomyces</taxon>
    </lineage>
</organism>
<dbReference type="AlphaFoldDB" id="A0A8H7BPB6"/>
<dbReference type="EMBL" id="JABAYA010000089">
    <property type="protein sequence ID" value="KAF7725820.1"/>
    <property type="molecule type" value="Genomic_DNA"/>
</dbReference>
<proteinExistence type="predicted"/>
<accession>A0A8H7BPB6</accession>
<dbReference type="OrthoDB" id="2284111at2759"/>
<comment type="caution">
    <text evidence="2">The sequence shown here is derived from an EMBL/GenBank/DDBJ whole genome shotgun (WGS) entry which is preliminary data.</text>
</comment>
<feature type="region of interest" description="Disordered" evidence="1">
    <location>
        <begin position="82"/>
        <end position="113"/>
    </location>
</feature>
<keyword evidence="3" id="KW-1185">Reference proteome</keyword>
<dbReference type="Proteomes" id="UP000605846">
    <property type="component" value="Unassembled WGS sequence"/>
</dbReference>
<gene>
    <name evidence="2" type="ORF">EC973_009243</name>
</gene>